<organism evidence="2">
    <name type="scientific">marine sediment metagenome</name>
    <dbReference type="NCBI Taxonomy" id="412755"/>
    <lineage>
        <taxon>unclassified sequences</taxon>
        <taxon>metagenomes</taxon>
        <taxon>ecological metagenomes</taxon>
    </lineage>
</organism>
<feature type="compositionally biased region" description="Basic and acidic residues" evidence="1">
    <location>
        <begin position="11"/>
        <end position="25"/>
    </location>
</feature>
<proteinExistence type="predicted"/>
<feature type="non-terminal residue" evidence="2">
    <location>
        <position position="397"/>
    </location>
</feature>
<comment type="caution">
    <text evidence="2">The sequence shown here is derived from an EMBL/GenBank/DDBJ whole genome shotgun (WGS) entry which is preliminary data.</text>
</comment>
<accession>A0A0F9AZM9</accession>
<evidence type="ECO:0000313" key="2">
    <source>
        <dbReference type="EMBL" id="KKK77816.1"/>
    </source>
</evidence>
<reference evidence="2" key="1">
    <citation type="journal article" date="2015" name="Nature">
        <title>Complex archaea that bridge the gap between prokaryotes and eukaryotes.</title>
        <authorList>
            <person name="Spang A."/>
            <person name="Saw J.H."/>
            <person name="Jorgensen S.L."/>
            <person name="Zaremba-Niedzwiedzka K."/>
            <person name="Martijn J."/>
            <person name="Lind A.E."/>
            <person name="van Eijk R."/>
            <person name="Schleper C."/>
            <person name="Guy L."/>
            <person name="Ettema T.J."/>
        </authorList>
    </citation>
    <scope>NUCLEOTIDE SEQUENCE</scope>
</reference>
<sequence>RVSEVMNETPDYDKSAEPEAHKTSHQDSGSDEVDVSGLSGLLADPQHVITSEVKAVKVDDFASPDDNTDLDSSTSKHGFLPKLSGVVNEFLNSQGGWSVPQLSLFLSYGVAWNQTNSNPSLARFGNLAGFPAGISPGNTKLPIHSLIRRCILNDSGNVVYYLDALDSTQKELGGASNLDGSDGQVMVEIPKFYYKYAYNANIHTWEISLTQLDDYILHPAFLKNNVEVDYRYIGAYEGVGYDYSVSDYIDHANVAATGWSGTTIDTSNDILSSVNNKNPITDHTRSEFRLIAANRGTGWRQLDFYLLSAIQLLYLIEYAHFNSQNSIGPGRVGLSNGTWVNGSYISEGGLSNSDGNRSNSVSYSGDADNAEAEFVYMTYRGIENFFGNIWKWVDGIN</sequence>
<feature type="region of interest" description="Disordered" evidence="1">
    <location>
        <begin position="1"/>
        <end position="37"/>
    </location>
</feature>
<feature type="non-terminal residue" evidence="2">
    <location>
        <position position="1"/>
    </location>
</feature>
<evidence type="ECO:0000256" key="1">
    <source>
        <dbReference type="SAM" id="MobiDB-lite"/>
    </source>
</evidence>
<dbReference type="AlphaFoldDB" id="A0A0F9AZM9"/>
<protein>
    <submittedName>
        <fullName evidence="2">Uncharacterized protein</fullName>
    </submittedName>
</protein>
<dbReference type="EMBL" id="LAZR01054769">
    <property type="protein sequence ID" value="KKK77816.1"/>
    <property type="molecule type" value="Genomic_DNA"/>
</dbReference>
<gene>
    <name evidence="2" type="ORF">LCGC14_2849790</name>
</gene>
<name>A0A0F9AZM9_9ZZZZ</name>